<keyword evidence="1" id="KW-1133">Transmembrane helix</keyword>
<protein>
    <submittedName>
        <fullName evidence="2">Uncharacterized protein</fullName>
    </submittedName>
</protein>
<keyword evidence="1" id="KW-0472">Membrane</keyword>
<keyword evidence="1" id="KW-0812">Transmembrane</keyword>
<feature type="transmembrane region" description="Helical" evidence="1">
    <location>
        <begin position="7"/>
        <end position="25"/>
    </location>
</feature>
<evidence type="ECO:0000256" key="1">
    <source>
        <dbReference type="SAM" id="Phobius"/>
    </source>
</evidence>
<evidence type="ECO:0000313" key="3">
    <source>
        <dbReference type="Proteomes" id="UP000694501"/>
    </source>
</evidence>
<dbReference type="Proteomes" id="UP000694501">
    <property type="component" value="Unassembled WGS sequence"/>
</dbReference>
<dbReference type="AlphaFoldDB" id="A0A949JIU4"/>
<accession>A0A949JIU4</accession>
<name>A0A949JIU4_9ACTN</name>
<organism evidence="2 3">
    <name type="scientific">Streptomyces tardus</name>
    <dbReference type="NCBI Taxonomy" id="2780544"/>
    <lineage>
        <taxon>Bacteria</taxon>
        <taxon>Bacillati</taxon>
        <taxon>Actinomycetota</taxon>
        <taxon>Actinomycetes</taxon>
        <taxon>Kitasatosporales</taxon>
        <taxon>Streptomycetaceae</taxon>
        <taxon>Streptomyces</taxon>
    </lineage>
</organism>
<keyword evidence="3" id="KW-1185">Reference proteome</keyword>
<dbReference type="RefSeq" id="WP_211039934.1">
    <property type="nucleotide sequence ID" value="NZ_JAELVF020000004.1"/>
</dbReference>
<comment type="caution">
    <text evidence="2">The sequence shown here is derived from an EMBL/GenBank/DDBJ whole genome shotgun (WGS) entry which is preliminary data.</text>
</comment>
<evidence type="ECO:0000313" key="2">
    <source>
        <dbReference type="EMBL" id="MBU7600767.1"/>
    </source>
</evidence>
<reference evidence="2" key="1">
    <citation type="submission" date="2021-06" db="EMBL/GenBank/DDBJ databases">
        <title>Sequencing of actinobacteria type strains.</title>
        <authorList>
            <person name="Nguyen G.-S."/>
            <person name="Wentzel A."/>
        </authorList>
    </citation>
    <scope>NUCLEOTIDE SEQUENCE</scope>
    <source>
        <strain evidence="2">P38-E01</strain>
    </source>
</reference>
<feature type="transmembrane region" description="Helical" evidence="1">
    <location>
        <begin position="45"/>
        <end position="62"/>
    </location>
</feature>
<gene>
    <name evidence="2" type="ORF">JGS22_024865</name>
</gene>
<sequence>MKKIMEFLALVLFLQGAGLLVHRFVGWFDLMPLAHHLPFVEGHEVLVAALLLTAALGVATASDRVRG</sequence>
<proteinExistence type="predicted"/>
<dbReference type="EMBL" id="JAELVF020000004">
    <property type="protein sequence ID" value="MBU7600767.1"/>
    <property type="molecule type" value="Genomic_DNA"/>
</dbReference>